<keyword evidence="1" id="KW-1133">Transmembrane helix</keyword>
<name>A0ABV7QEN1_9PSEU</name>
<sequence>MSVPEDRSVVEFEEPDHRDGRLRRRMELEFIDSGLDSSSLEKQSVDDLRASLDRLDAFIVRQQKKLELHEEALATESGSKGRADALRKVNAHRSALKISLERREQILELINGLTVGQEIGKLRNAVSGVDDAGTKGEFHRLLGEFESKTGQIDGELKETSRKIAEVEVEAAAMATDIDKYERKAKVWQNFLAKESVATYVGAAILLIMCLAVVAAMFAAVEINQVLSSAFLLVLGYFFGQSTGKRKVD</sequence>
<feature type="transmembrane region" description="Helical" evidence="1">
    <location>
        <begin position="222"/>
        <end position="239"/>
    </location>
</feature>
<evidence type="ECO:0000256" key="1">
    <source>
        <dbReference type="SAM" id="Phobius"/>
    </source>
</evidence>
<accession>A0ABV7QEN1</accession>
<dbReference type="EMBL" id="JBHRWI010000013">
    <property type="protein sequence ID" value="MFC3510302.1"/>
    <property type="molecule type" value="Genomic_DNA"/>
</dbReference>
<keyword evidence="1" id="KW-0472">Membrane</keyword>
<organism evidence="2 3">
    <name type="scientific">Amycolatopsis halotolerans</name>
    <dbReference type="NCBI Taxonomy" id="330083"/>
    <lineage>
        <taxon>Bacteria</taxon>
        <taxon>Bacillati</taxon>
        <taxon>Actinomycetota</taxon>
        <taxon>Actinomycetes</taxon>
        <taxon>Pseudonocardiales</taxon>
        <taxon>Pseudonocardiaceae</taxon>
        <taxon>Amycolatopsis</taxon>
    </lineage>
</organism>
<feature type="transmembrane region" description="Helical" evidence="1">
    <location>
        <begin position="196"/>
        <end position="216"/>
    </location>
</feature>
<protein>
    <submittedName>
        <fullName evidence="2">Uncharacterized protein</fullName>
    </submittedName>
</protein>
<proteinExistence type="predicted"/>
<gene>
    <name evidence="2" type="ORF">ACFORO_09025</name>
</gene>
<keyword evidence="3" id="KW-1185">Reference proteome</keyword>
<keyword evidence="1" id="KW-0812">Transmembrane</keyword>
<evidence type="ECO:0000313" key="3">
    <source>
        <dbReference type="Proteomes" id="UP001595764"/>
    </source>
</evidence>
<comment type="caution">
    <text evidence="2">The sequence shown here is derived from an EMBL/GenBank/DDBJ whole genome shotgun (WGS) entry which is preliminary data.</text>
</comment>
<dbReference type="Proteomes" id="UP001595764">
    <property type="component" value="Unassembled WGS sequence"/>
</dbReference>
<evidence type="ECO:0000313" key="2">
    <source>
        <dbReference type="EMBL" id="MFC3510302.1"/>
    </source>
</evidence>
<dbReference type="RefSeq" id="WP_377867835.1">
    <property type="nucleotide sequence ID" value="NZ_JBHMAY010000002.1"/>
</dbReference>
<reference evidence="3" key="1">
    <citation type="journal article" date="2019" name="Int. J. Syst. Evol. Microbiol.">
        <title>The Global Catalogue of Microorganisms (GCM) 10K type strain sequencing project: providing services to taxonomists for standard genome sequencing and annotation.</title>
        <authorList>
            <consortium name="The Broad Institute Genomics Platform"/>
            <consortium name="The Broad Institute Genome Sequencing Center for Infectious Disease"/>
            <person name="Wu L."/>
            <person name="Ma J."/>
        </authorList>
    </citation>
    <scope>NUCLEOTIDE SEQUENCE [LARGE SCALE GENOMIC DNA]</scope>
    <source>
        <strain evidence="3">CGMCC 4.7682</strain>
    </source>
</reference>